<keyword evidence="2" id="KW-0732">Signal</keyword>
<gene>
    <name evidence="3" type="ORF">G1C98_0127</name>
</gene>
<evidence type="ECO:0008006" key="5">
    <source>
        <dbReference type="Google" id="ProtNLM"/>
    </source>
</evidence>
<evidence type="ECO:0000313" key="4">
    <source>
        <dbReference type="Proteomes" id="UP000529710"/>
    </source>
</evidence>
<dbReference type="Proteomes" id="UP000529710">
    <property type="component" value="Unassembled WGS sequence"/>
</dbReference>
<comment type="caution">
    <text evidence="3">The sequence shown here is derived from an EMBL/GenBank/DDBJ whole genome shotgun (WGS) entry which is preliminary data.</text>
</comment>
<dbReference type="AlphaFoldDB" id="A0A7Y0ES31"/>
<reference evidence="3 4" key="1">
    <citation type="submission" date="2020-02" db="EMBL/GenBank/DDBJ databases">
        <title>Characterization of phylogenetic diversity of novel bifidobacterial species isolated in Czech ZOOs.</title>
        <authorList>
            <person name="Lugli G.A."/>
            <person name="Vera N.B."/>
            <person name="Ventura M."/>
        </authorList>
    </citation>
    <scope>NUCLEOTIDE SEQUENCE [LARGE SCALE GENOMIC DNA]</scope>
    <source>
        <strain evidence="3 4">DSM 109960</strain>
    </source>
</reference>
<feature type="compositionally biased region" description="Polar residues" evidence="1">
    <location>
        <begin position="179"/>
        <end position="202"/>
    </location>
</feature>
<keyword evidence="4" id="KW-1185">Reference proteome</keyword>
<evidence type="ECO:0000313" key="3">
    <source>
        <dbReference type="EMBL" id="NMM95391.1"/>
    </source>
</evidence>
<proteinExistence type="predicted"/>
<evidence type="ECO:0000256" key="2">
    <source>
        <dbReference type="SAM" id="SignalP"/>
    </source>
</evidence>
<accession>A0A7Y0ES31</accession>
<feature type="signal peptide" evidence="2">
    <location>
        <begin position="1"/>
        <end position="19"/>
    </location>
</feature>
<feature type="region of interest" description="Disordered" evidence="1">
    <location>
        <begin position="172"/>
        <end position="202"/>
    </location>
</feature>
<feature type="chain" id="PRO_5030669344" description="Secreted protein" evidence="2">
    <location>
        <begin position="20"/>
        <end position="202"/>
    </location>
</feature>
<name>A0A7Y0ES31_9BIFI</name>
<protein>
    <recommendedName>
        <fullName evidence="5">Secreted protein</fullName>
    </recommendedName>
</protein>
<dbReference type="EMBL" id="JAAIIF010000002">
    <property type="protein sequence ID" value="NMM95391.1"/>
    <property type="molecule type" value="Genomic_DNA"/>
</dbReference>
<organism evidence="3 4">
    <name type="scientific">Bifidobacterium erythrocebi</name>
    <dbReference type="NCBI Taxonomy" id="2675325"/>
    <lineage>
        <taxon>Bacteria</taxon>
        <taxon>Bacillati</taxon>
        <taxon>Actinomycetota</taxon>
        <taxon>Actinomycetes</taxon>
        <taxon>Bifidobacteriales</taxon>
        <taxon>Bifidobacteriaceae</taxon>
        <taxon>Bifidobacterium</taxon>
    </lineage>
</organism>
<evidence type="ECO:0000256" key="1">
    <source>
        <dbReference type="SAM" id="MobiDB-lite"/>
    </source>
</evidence>
<sequence length="202" mass="21158">MVTALVTAVSLMMPLTVFAEGTGGTGSFSVPLISASWVSCEPSTECGVDDSGRALSFDTGGSSSKITAKAKYSLQISAQTGTETAGVDMPAGTLEWRIPQYLFKGRSNENVGSSAIDLPQCTTAKDTASWCYTVDAKTSEYVVTNHLPITEARSVDVTVSYIASPNDIVDKDVSKDKSYASNGTSTAHSTVTTSDGTPQEEQ</sequence>